<evidence type="ECO:0000313" key="2">
    <source>
        <dbReference type="Proteomes" id="UP001254608"/>
    </source>
</evidence>
<dbReference type="Proteomes" id="UP001254608">
    <property type="component" value="Unassembled WGS sequence"/>
</dbReference>
<protein>
    <submittedName>
        <fullName evidence="1">Acyl carrier protein</fullName>
    </submittedName>
</protein>
<dbReference type="Gene3D" id="1.10.1200.10">
    <property type="entry name" value="ACP-like"/>
    <property type="match status" value="1"/>
</dbReference>
<comment type="caution">
    <text evidence="1">The sequence shown here is derived from an EMBL/GenBank/DDBJ whole genome shotgun (WGS) entry which is preliminary data.</text>
</comment>
<dbReference type="RefSeq" id="WP_311364922.1">
    <property type="nucleotide sequence ID" value="NZ_JAVRIC010000011.1"/>
</dbReference>
<keyword evidence="2" id="KW-1185">Reference proteome</keyword>
<accession>A0ABU2WJW2</accession>
<gene>
    <name evidence="1" type="ORF">RM530_09155</name>
</gene>
<name>A0ABU2WJW2_9GAMM</name>
<proteinExistence type="predicted"/>
<dbReference type="EMBL" id="JAVRIC010000011">
    <property type="protein sequence ID" value="MDT0497529.1"/>
    <property type="molecule type" value="Genomic_DNA"/>
</dbReference>
<reference evidence="1 2" key="1">
    <citation type="submission" date="2023-09" db="EMBL/GenBank/DDBJ databases">
        <authorList>
            <person name="Rey-Velasco X."/>
        </authorList>
    </citation>
    <scope>NUCLEOTIDE SEQUENCE [LARGE SCALE GENOMIC DNA]</scope>
    <source>
        <strain evidence="1 2">W345</strain>
    </source>
</reference>
<evidence type="ECO:0000313" key="1">
    <source>
        <dbReference type="EMBL" id="MDT0497529.1"/>
    </source>
</evidence>
<organism evidence="1 2">
    <name type="scientific">Banduia mediterranea</name>
    <dbReference type="NCBI Taxonomy" id="3075609"/>
    <lineage>
        <taxon>Bacteria</taxon>
        <taxon>Pseudomonadati</taxon>
        <taxon>Pseudomonadota</taxon>
        <taxon>Gammaproteobacteria</taxon>
        <taxon>Nevskiales</taxon>
        <taxon>Algiphilaceae</taxon>
        <taxon>Banduia</taxon>
    </lineage>
</organism>
<sequence length="99" mass="11059">MNDLATPSMAPEAITAQLIATLEDFTADWDSEFEGVMNSDTKLLADLSFESIDIIQLVVAIEEDFGKRKLPFEKLLMKDGRYVDDLSIGQISDFLAQQL</sequence>
<dbReference type="InterPro" id="IPR036736">
    <property type="entry name" value="ACP-like_sf"/>
</dbReference>
<dbReference type="SUPFAM" id="SSF47336">
    <property type="entry name" value="ACP-like"/>
    <property type="match status" value="1"/>
</dbReference>